<gene>
    <name evidence="2" type="ORF">BBC0122_000360</name>
</gene>
<dbReference type="CDD" id="cd00038">
    <property type="entry name" value="CAP_ED"/>
    <property type="match status" value="1"/>
</dbReference>
<dbReference type="GO" id="GO:0005829">
    <property type="term" value="C:cytosol"/>
    <property type="evidence" value="ECO:0007669"/>
    <property type="project" value="TreeGrafter"/>
</dbReference>
<dbReference type="SUPFAM" id="SSF51206">
    <property type="entry name" value="cAMP-binding domain-like"/>
    <property type="match status" value="1"/>
</dbReference>
<dbReference type="Gene3D" id="2.60.120.10">
    <property type="entry name" value="Jelly Rolls"/>
    <property type="match status" value="1"/>
</dbReference>
<dbReference type="InterPro" id="IPR000595">
    <property type="entry name" value="cNMP-bd_dom"/>
</dbReference>
<evidence type="ECO:0000313" key="3">
    <source>
        <dbReference type="Proteomes" id="UP000189632"/>
    </source>
</evidence>
<sequence>MAITDDIALLEKFDFFSKMTTEQLRLLIFGAERKEFATGEIIFTEGQPAESAYVVLSGTVNLYRQNSQPNQPIDIINKNALLNELALITKVNRPFTAIAQSNTKTLKINRIVFLKLINEFPEITQHIYDYVSERMRELASNINHLTDLKKN</sequence>
<dbReference type="PANTHER" id="PTHR24567:SF68">
    <property type="entry name" value="DNA-BINDING TRANSCRIPTIONAL DUAL REGULATOR CRP"/>
    <property type="match status" value="1"/>
</dbReference>
<dbReference type="InterPro" id="IPR014710">
    <property type="entry name" value="RmlC-like_jellyroll"/>
</dbReference>
<evidence type="ECO:0000313" key="2">
    <source>
        <dbReference type="EMBL" id="AQT46177.1"/>
    </source>
</evidence>
<feature type="domain" description="Cyclic nucleotide-binding" evidence="1">
    <location>
        <begin position="15"/>
        <end position="134"/>
    </location>
</feature>
<dbReference type="AlphaFoldDB" id="A0A1U9ME20"/>
<dbReference type="PANTHER" id="PTHR24567">
    <property type="entry name" value="CRP FAMILY TRANSCRIPTIONAL REGULATORY PROTEIN"/>
    <property type="match status" value="1"/>
</dbReference>
<dbReference type="PROSITE" id="PS50042">
    <property type="entry name" value="CNMP_BINDING_3"/>
    <property type="match status" value="1"/>
</dbReference>
<dbReference type="SMART" id="SM00100">
    <property type="entry name" value="cNMP"/>
    <property type="match status" value="1"/>
</dbReference>
<dbReference type="GO" id="GO:0003700">
    <property type="term" value="F:DNA-binding transcription factor activity"/>
    <property type="evidence" value="ECO:0007669"/>
    <property type="project" value="TreeGrafter"/>
</dbReference>
<proteinExistence type="predicted"/>
<protein>
    <submittedName>
        <fullName evidence="2">Cyclic nucleotide-binding domain-containing protein</fullName>
    </submittedName>
</protein>
<dbReference type="InterPro" id="IPR018490">
    <property type="entry name" value="cNMP-bd_dom_sf"/>
</dbReference>
<name>A0A1U9ME20_9HYPH</name>
<dbReference type="Pfam" id="PF00027">
    <property type="entry name" value="cNMP_binding"/>
    <property type="match status" value="1"/>
</dbReference>
<reference evidence="2 3" key="1">
    <citation type="submission" date="2016-11" db="EMBL/GenBank/DDBJ databases">
        <title>Comparative genomics of Bartonella apis.</title>
        <authorList>
            <person name="Engel P."/>
        </authorList>
    </citation>
    <scope>NUCLEOTIDE SEQUENCE [LARGE SCALE GENOMIC DNA]</scope>
    <source>
        <strain evidence="2 3">BBC0122</strain>
    </source>
</reference>
<evidence type="ECO:0000259" key="1">
    <source>
        <dbReference type="PROSITE" id="PS50042"/>
    </source>
</evidence>
<dbReference type="RefSeq" id="WP_077990244.1">
    <property type="nucleotide sequence ID" value="NZ_CP015625.1"/>
</dbReference>
<dbReference type="Proteomes" id="UP000189632">
    <property type="component" value="Chromosome"/>
</dbReference>
<accession>A0A1U9ME20</accession>
<dbReference type="EMBL" id="CP015625">
    <property type="protein sequence ID" value="AQT46177.1"/>
    <property type="molecule type" value="Genomic_DNA"/>
</dbReference>
<dbReference type="InterPro" id="IPR050397">
    <property type="entry name" value="Env_Response_Regulators"/>
</dbReference>
<organism evidence="2 3">
    <name type="scientific">Bartonella choladocola</name>
    <dbReference type="NCBI Taxonomy" id="2750995"/>
    <lineage>
        <taxon>Bacteria</taxon>
        <taxon>Pseudomonadati</taxon>
        <taxon>Pseudomonadota</taxon>
        <taxon>Alphaproteobacteria</taxon>
        <taxon>Hyphomicrobiales</taxon>
        <taxon>Bartonellaceae</taxon>
        <taxon>Bartonella</taxon>
    </lineage>
</organism>
<dbReference type="KEGG" id="bapi:BBC0122_000360"/>
<dbReference type="OrthoDB" id="9807547at2"/>
<keyword evidence="3" id="KW-1185">Reference proteome</keyword>